<dbReference type="RefSeq" id="WP_344945136.1">
    <property type="nucleotide sequence ID" value="NZ_BAAAZR010000019.1"/>
</dbReference>
<reference evidence="3" key="1">
    <citation type="journal article" date="2019" name="Int. J. Syst. Evol. Microbiol.">
        <title>The Global Catalogue of Microorganisms (GCM) 10K type strain sequencing project: providing services to taxonomists for standard genome sequencing and annotation.</title>
        <authorList>
            <consortium name="The Broad Institute Genomics Platform"/>
            <consortium name="The Broad Institute Genome Sequencing Center for Infectious Disease"/>
            <person name="Wu L."/>
            <person name="Ma J."/>
        </authorList>
    </citation>
    <scope>NUCLEOTIDE SEQUENCE [LARGE SCALE GENOMIC DNA]</scope>
    <source>
        <strain evidence="3">JCM 16908</strain>
    </source>
</reference>
<proteinExistence type="predicted"/>
<evidence type="ECO:0000256" key="1">
    <source>
        <dbReference type="SAM" id="SignalP"/>
    </source>
</evidence>
<protein>
    <submittedName>
        <fullName evidence="2">Uncharacterized protein</fullName>
    </submittedName>
</protein>
<dbReference type="EMBL" id="BAAAZR010000019">
    <property type="protein sequence ID" value="GAA3824185.1"/>
    <property type="molecule type" value="Genomic_DNA"/>
</dbReference>
<feature type="chain" id="PRO_5045785164" evidence="1">
    <location>
        <begin position="28"/>
        <end position="138"/>
    </location>
</feature>
<name>A0ABP7IQ75_9ACTN</name>
<organism evidence="2 3">
    <name type="scientific">Sphaerisporangium flaviroseum</name>
    <dbReference type="NCBI Taxonomy" id="509199"/>
    <lineage>
        <taxon>Bacteria</taxon>
        <taxon>Bacillati</taxon>
        <taxon>Actinomycetota</taxon>
        <taxon>Actinomycetes</taxon>
        <taxon>Streptosporangiales</taxon>
        <taxon>Streptosporangiaceae</taxon>
        <taxon>Sphaerisporangium</taxon>
    </lineage>
</organism>
<gene>
    <name evidence="2" type="ORF">GCM10022226_51000</name>
</gene>
<evidence type="ECO:0000313" key="2">
    <source>
        <dbReference type="EMBL" id="GAA3824185.1"/>
    </source>
</evidence>
<keyword evidence="1" id="KW-0732">Signal</keyword>
<keyword evidence="3" id="KW-1185">Reference proteome</keyword>
<dbReference type="Proteomes" id="UP001500888">
    <property type="component" value="Unassembled WGS sequence"/>
</dbReference>
<accession>A0ABP7IQ75</accession>
<sequence length="138" mass="15115">MKKRLITALGIVGVSLPILLTTPPAHAGALDGDVTNRLSSSYTVKIATFSGSNLNESCSVDGGATYRCRTYWLPSGRSDDQINGTNWDTDAVMVEQRYKVERWGGTSSHWVPAFKWTKFSSIENATCFYDGAPICDIE</sequence>
<comment type="caution">
    <text evidence="2">The sequence shown here is derived from an EMBL/GenBank/DDBJ whole genome shotgun (WGS) entry which is preliminary data.</text>
</comment>
<feature type="signal peptide" evidence="1">
    <location>
        <begin position="1"/>
        <end position="27"/>
    </location>
</feature>
<evidence type="ECO:0000313" key="3">
    <source>
        <dbReference type="Proteomes" id="UP001500888"/>
    </source>
</evidence>